<evidence type="ECO:0000313" key="1">
    <source>
        <dbReference type="EMBL" id="KAK7433056.1"/>
    </source>
</evidence>
<dbReference type="EMBL" id="JAZAVK010000002">
    <property type="protein sequence ID" value="KAK7433056.1"/>
    <property type="molecule type" value="Genomic_DNA"/>
</dbReference>
<name>A0ABR1IIV7_9HYPO</name>
<organism evidence="1 2">
    <name type="scientific">Neonectria magnoliae</name>
    <dbReference type="NCBI Taxonomy" id="2732573"/>
    <lineage>
        <taxon>Eukaryota</taxon>
        <taxon>Fungi</taxon>
        <taxon>Dikarya</taxon>
        <taxon>Ascomycota</taxon>
        <taxon>Pezizomycotina</taxon>
        <taxon>Sordariomycetes</taxon>
        <taxon>Hypocreomycetidae</taxon>
        <taxon>Hypocreales</taxon>
        <taxon>Nectriaceae</taxon>
        <taxon>Neonectria</taxon>
    </lineage>
</organism>
<comment type="caution">
    <text evidence="1">The sequence shown here is derived from an EMBL/GenBank/DDBJ whole genome shotgun (WGS) entry which is preliminary data.</text>
</comment>
<gene>
    <name evidence="1" type="ORF">QQZ08_000529</name>
</gene>
<dbReference type="Proteomes" id="UP001498421">
    <property type="component" value="Unassembled WGS sequence"/>
</dbReference>
<reference evidence="1 2" key="1">
    <citation type="journal article" date="2025" name="Microbiol. Resour. Announc.">
        <title>Draft genome sequences for Neonectria magnoliae and Neonectria punicea, canker pathogens of Liriodendron tulipifera and Acer saccharum in West Virginia.</title>
        <authorList>
            <person name="Petronek H.M."/>
            <person name="Kasson M.T."/>
            <person name="Metheny A.M."/>
            <person name="Stauder C.M."/>
            <person name="Lovett B."/>
            <person name="Lynch S.C."/>
            <person name="Garnas J.R."/>
            <person name="Kasson L.R."/>
            <person name="Stajich J.E."/>
        </authorList>
    </citation>
    <scope>NUCLEOTIDE SEQUENCE [LARGE SCALE GENOMIC DNA]</scope>
    <source>
        <strain evidence="1 2">NRRL 64651</strain>
    </source>
</reference>
<accession>A0ABR1IIV7</accession>
<proteinExistence type="predicted"/>
<protein>
    <submittedName>
        <fullName evidence="1">Uncharacterized protein</fullName>
    </submittedName>
</protein>
<sequence>MLSVAPDIETSISAITENLQAEANESPLVRDMIDDYSKPSLTLRLSWITWGSVPGTPSGQISLKTRYWTLSGFYESMATGLGDSHHDFLGFADFKANGGFPDGIGGLTAKVKAENPLVTTVDVDGKMYYAVHISRKLESISASDLNRFYDDFYAYLASSGITFVKTDI</sequence>
<keyword evidence="2" id="KW-1185">Reference proteome</keyword>
<evidence type="ECO:0000313" key="2">
    <source>
        <dbReference type="Proteomes" id="UP001498421"/>
    </source>
</evidence>